<proteinExistence type="predicted"/>
<evidence type="ECO:0000313" key="2">
    <source>
        <dbReference type="EMBL" id="MCX2800939.1"/>
    </source>
</evidence>
<reference evidence="2" key="1">
    <citation type="submission" date="2022-11" db="EMBL/GenBank/DDBJ databases">
        <title>Chitin-degrading and fungicidal potential of chitinolytic bacterial strains from marine environment of the Pacific Ocean regions.</title>
        <authorList>
            <person name="Pentekhina I."/>
            <person name="Nedashkovskaya O."/>
            <person name="Seitkalieva A."/>
            <person name="Podvolotskaya A."/>
            <person name="Tekutyeva L."/>
            <person name="Balabanova L."/>
        </authorList>
    </citation>
    <scope>NUCLEOTIDE SEQUENCE</scope>
    <source>
        <strain evidence="2">KMM 6838</strain>
    </source>
</reference>
<dbReference type="RefSeq" id="WP_156481431.1">
    <property type="nucleotide sequence ID" value="NZ_CP014864.1"/>
</dbReference>
<dbReference type="GeneID" id="76607569"/>
<evidence type="ECO:0000313" key="3">
    <source>
        <dbReference type="Proteomes" id="UP001209730"/>
    </source>
</evidence>
<protein>
    <recommendedName>
        <fullName evidence="4">DUF3619 family protein</fullName>
    </recommendedName>
</protein>
<feature type="transmembrane region" description="Helical" evidence="1">
    <location>
        <begin position="50"/>
        <end position="72"/>
    </location>
</feature>
<evidence type="ECO:0000256" key="1">
    <source>
        <dbReference type="SAM" id="Phobius"/>
    </source>
</evidence>
<dbReference type="AlphaFoldDB" id="A0AB35HUH5"/>
<dbReference type="Proteomes" id="UP001209730">
    <property type="component" value="Unassembled WGS sequence"/>
</dbReference>
<accession>A0AB35HUH5</accession>
<keyword evidence="1" id="KW-0812">Transmembrane</keyword>
<keyword evidence="1" id="KW-0472">Membrane</keyword>
<dbReference type="EMBL" id="JAPHQB010000004">
    <property type="protein sequence ID" value="MCX2800939.1"/>
    <property type="molecule type" value="Genomic_DNA"/>
</dbReference>
<name>A0AB35HUH5_MICTH</name>
<gene>
    <name evidence="2" type="ORF">OQJ68_03980</name>
</gene>
<comment type="caution">
    <text evidence="2">The sequence shown here is derived from an EMBL/GenBank/DDBJ whole genome shotgun (WGS) entry which is preliminary data.</text>
</comment>
<sequence length="118" mass="13157">MKPSVPKSDSNRCVIDAAREVMARRDRELDGETLASLRCARARALEAQRVWAPVWLPAGAAVAAAVVVALLWTRAPEPETELFAGGEWLLEDGMEIELMEEMDFYQWLAEEALDDHSS</sequence>
<organism evidence="2 3">
    <name type="scientific">Microbulbifer thermotolerans</name>
    <dbReference type="NCBI Taxonomy" id="252514"/>
    <lineage>
        <taxon>Bacteria</taxon>
        <taxon>Pseudomonadati</taxon>
        <taxon>Pseudomonadota</taxon>
        <taxon>Gammaproteobacteria</taxon>
        <taxon>Cellvibrionales</taxon>
        <taxon>Microbulbiferaceae</taxon>
        <taxon>Microbulbifer</taxon>
    </lineage>
</organism>
<keyword evidence="1" id="KW-1133">Transmembrane helix</keyword>
<evidence type="ECO:0008006" key="4">
    <source>
        <dbReference type="Google" id="ProtNLM"/>
    </source>
</evidence>